<reference evidence="2" key="1">
    <citation type="submission" date="2019-03" db="EMBL/GenBank/DDBJ databases">
        <title>Long read genome sequence of the mycoparasitic Pythium oligandrum ATCC 38472 isolated from sugarbeet rhizosphere.</title>
        <authorList>
            <person name="Gaulin E."/>
        </authorList>
    </citation>
    <scope>NUCLEOTIDE SEQUENCE</scope>
    <source>
        <strain evidence="2">ATCC 38472_TT</strain>
    </source>
</reference>
<dbReference type="InterPro" id="IPR037063">
    <property type="entry name" value="PHb_sf"/>
</dbReference>
<protein>
    <recommendedName>
        <fullName evidence="1">Bacterial Pleckstrin homology domain-containing protein</fullName>
    </recommendedName>
</protein>
<dbReference type="EMBL" id="SPLM01000112">
    <property type="protein sequence ID" value="TMW58315.1"/>
    <property type="molecule type" value="Genomic_DNA"/>
</dbReference>
<dbReference type="Proteomes" id="UP000794436">
    <property type="component" value="Unassembled WGS sequence"/>
</dbReference>
<dbReference type="Gene3D" id="2.30.29.50">
    <property type="entry name" value="Bacterial Pleckstrin homology domain"/>
    <property type="match status" value="1"/>
</dbReference>
<comment type="caution">
    <text evidence="2">The sequence shown here is derived from an EMBL/GenBank/DDBJ whole genome shotgun (WGS) entry which is preliminary data.</text>
</comment>
<organism evidence="2 3">
    <name type="scientific">Pythium oligandrum</name>
    <name type="common">Mycoparasitic fungus</name>
    <dbReference type="NCBI Taxonomy" id="41045"/>
    <lineage>
        <taxon>Eukaryota</taxon>
        <taxon>Sar</taxon>
        <taxon>Stramenopiles</taxon>
        <taxon>Oomycota</taxon>
        <taxon>Peronosporomycetes</taxon>
        <taxon>Pythiales</taxon>
        <taxon>Pythiaceae</taxon>
        <taxon>Pythium</taxon>
    </lineage>
</organism>
<proteinExistence type="predicted"/>
<dbReference type="PANTHER" id="PTHR35796:SF3">
    <property type="entry name" value="BHLH DOMAIN-CONTAINING PROTEIN"/>
    <property type="match status" value="1"/>
</dbReference>
<evidence type="ECO:0000313" key="2">
    <source>
        <dbReference type="EMBL" id="TMW58315.1"/>
    </source>
</evidence>
<dbReference type="SUPFAM" id="SSF50729">
    <property type="entry name" value="PH domain-like"/>
    <property type="match status" value="1"/>
</dbReference>
<name>A0A8K1C8B1_PYTOL</name>
<keyword evidence="3" id="KW-1185">Reference proteome</keyword>
<feature type="domain" description="Bacterial Pleckstrin homology" evidence="1">
    <location>
        <begin position="29"/>
        <end position="127"/>
    </location>
</feature>
<evidence type="ECO:0000259" key="1">
    <source>
        <dbReference type="Pfam" id="PF08000"/>
    </source>
</evidence>
<dbReference type="InterPro" id="IPR012544">
    <property type="entry name" value="PHb"/>
</dbReference>
<sequence>MKIGVVSDLTGGADICAPVTDLASLQALAFLAPSEGALLALSSAKEEYTFTNEALVTVTGASAMSTKRTVQRYEYQTHHLHALRFETCGVTDRDCELKFAMGRQEFSIDIAKAEQTTAQFYYRVLSELSRAQEEHLRQWDFAKLALDASVRATTVQDTSGGGKLLVEQTNALQEWYHTTFSTTNPRCYKSVLETALQRASST</sequence>
<dbReference type="Pfam" id="PF08000">
    <property type="entry name" value="bPH_1"/>
    <property type="match status" value="1"/>
</dbReference>
<gene>
    <name evidence="2" type="ORF">Poli38472_011903</name>
</gene>
<dbReference type="PANTHER" id="PTHR35796">
    <property type="entry name" value="HYPOTHETICAL CYTOSOLIC PROTEIN"/>
    <property type="match status" value="1"/>
</dbReference>
<dbReference type="AlphaFoldDB" id="A0A8K1C8B1"/>
<accession>A0A8K1C8B1</accession>
<evidence type="ECO:0000313" key="3">
    <source>
        <dbReference type="Proteomes" id="UP000794436"/>
    </source>
</evidence>
<dbReference type="OrthoDB" id="2096634at2759"/>